<reference evidence="1" key="1">
    <citation type="submission" date="2020-08" db="EMBL/GenBank/DDBJ databases">
        <title>Genome public.</title>
        <authorList>
            <person name="Liu C."/>
            <person name="Sun Q."/>
        </authorList>
    </citation>
    <scope>NUCLEOTIDE SEQUENCE</scope>
    <source>
        <strain evidence="1">NSJ-32</strain>
    </source>
</reference>
<dbReference type="AlphaFoldDB" id="A0A926DQZ9"/>
<proteinExistence type="predicted"/>
<gene>
    <name evidence="1" type="ORF">H8730_05385</name>
</gene>
<accession>A0A926DQZ9</accession>
<dbReference type="EMBL" id="JACRSQ010000005">
    <property type="protein sequence ID" value="MBC8542971.1"/>
    <property type="molecule type" value="Genomic_DNA"/>
</dbReference>
<sequence>MSKCTTLFNKSNGGRFMTRPLMDGTCCPSCSPNPDPCGCKDSCCKESCGCNSCCNNTMNTSCSKDPCVNAPIGQPRNLTVMAPVVFDECGINLCKVFQRNVFANPQISTINVKVIDIDFNTGSCDHGSKVEVLRSRPNCSRISLSHIMVKLAVQLLDCCNNVLESFVITEEYLPPCAEDDSFDEDTNPCCVCLELYTPYGPAYQGRGDELVPSINFIGMEEPCSCPGNNMLRQGISAQALAKVVRHDNECGLVALGLTLYLKSIYFVQYRIPHNGLAVPPKCSPLNTEEGDACRDFVEGDLLELNIQPLDVARSTTGISAASEPSTSSDCGCDCGCR</sequence>
<dbReference type="RefSeq" id="WP_177713984.1">
    <property type="nucleotide sequence ID" value="NZ_JACRSQ010000005.1"/>
</dbReference>
<dbReference type="Proteomes" id="UP000657006">
    <property type="component" value="Unassembled WGS sequence"/>
</dbReference>
<comment type="caution">
    <text evidence="1">The sequence shown here is derived from an EMBL/GenBank/DDBJ whole genome shotgun (WGS) entry which is preliminary data.</text>
</comment>
<evidence type="ECO:0000313" key="1">
    <source>
        <dbReference type="EMBL" id="MBC8542971.1"/>
    </source>
</evidence>
<evidence type="ECO:0000313" key="2">
    <source>
        <dbReference type="Proteomes" id="UP000657006"/>
    </source>
</evidence>
<keyword evidence="2" id="KW-1185">Reference proteome</keyword>
<protein>
    <submittedName>
        <fullName evidence="1">Uncharacterized protein</fullName>
    </submittedName>
</protein>
<organism evidence="1 2">
    <name type="scientific">Bianquea renquensis</name>
    <dbReference type="NCBI Taxonomy" id="2763661"/>
    <lineage>
        <taxon>Bacteria</taxon>
        <taxon>Bacillati</taxon>
        <taxon>Bacillota</taxon>
        <taxon>Clostridia</taxon>
        <taxon>Eubacteriales</taxon>
        <taxon>Bianqueaceae</taxon>
        <taxon>Bianquea</taxon>
    </lineage>
</organism>
<name>A0A926DQZ9_9FIRM</name>